<accession>A0A7K1SKT8</accession>
<reference evidence="1 2" key="1">
    <citation type="submission" date="2019-12" db="EMBL/GenBank/DDBJ databases">
        <title>Spirosoma sp. HMF4905 genome sequencing and assembly.</title>
        <authorList>
            <person name="Kang H."/>
            <person name="Cha I."/>
            <person name="Kim H."/>
            <person name="Joh K."/>
        </authorList>
    </citation>
    <scope>NUCLEOTIDE SEQUENCE [LARGE SCALE GENOMIC DNA]</scope>
    <source>
        <strain evidence="1 2">HMF4905</strain>
    </source>
</reference>
<comment type="caution">
    <text evidence="1">The sequence shown here is derived from an EMBL/GenBank/DDBJ whole genome shotgun (WGS) entry which is preliminary data.</text>
</comment>
<dbReference type="RefSeq" id="WP_157589251.1">
    <property type="nucleotide sequence ID" value="NZ_WPIN01000015.1"/>
</dbReference>
<keyword evidence="2" id="KW-1185">Reference proteome</keyword>
<dbReference type="InterPro" id="IPR052354">
    <property type="entry name" value="Cell_Wall_Dynamics_Protein"/>
</dbReference>
<evidence type="ECO:0000313" key="2">
    <source>
        <dbReference type="Proteomes" id="UP000436006"/>
    </source>
</evidence>
<organism evidence="1 2">
    <name type="scientific">Spirosoma arboris</name>
    <dbReference type="NCBI Taxonomy" id="2682092"/>
    <lineage>
        <taxon>Bacteria</taxon>
        <taxon>Pseudomonadati</taxon>
        <taxon>Bacteroidota</taxon>
        <taxon>Cytophagia</taxon>
        <taxon>Cytophagales</taxon>
        <taxon>Cytophagaceae</taxon>
        <taxon>Spirosoma</taxon>
    </lineage>
</organism>
<dbReference type="PANTHER" id="PTHR34408:SF1">
    <property type="entry name" value="GLYCOSYL HYDROLASE FAMILY 19 DOMAIN-CONTAINING PROTEIN HI_1415"/>
    <property type="match status" value="1"/>
</dbReference>
<dbReference type="AlphaFoldDB" id="A0A7K1SKT8"/>
<name>A0A7K1SKT8_9BACT</name>
<dbReference type="Gene3D" id="1.10.530.10">
    <property type="match status" value="1"/>
</dbReference>
<dbReference type="EMBL" id="WPIN01000015">
    <property type="protein sequence ID" value="MVM34432.1"/>
    <property type="molecule type" value="Genomic_DNA"/>
</dbReference>
<sequence>MKLLTTSILTKCGVSASVAESYVVPLNVQLPKYQINTLNRAAHFFSQITKESGGFTIMVENMNYSPQRLMQVWKNRFPTMEIAQQFAHNPEKLGNFVYANRLGNGPSASGDGYRYRGRGLIQCTGKDKYIDLTKLFGFNYIAHPEYMERPQDALLSALWFWQTRGLNAVADGDDVEKVTLVVNGGTTGLKERSELLTKCKAALAPVFA</sequence>
<dbReference type="GO" id="GO:0016787">
    <property type="term" value="F:hydrolase activity"/>
    <property type="evidence" value="ECO:0007669"/>
    <property type="project" value="UniProtKB-KW"/>
</dbReference>
<gene>
    <name evidence="1" type="ORF">GO755_30655</name>
</gene>
<dbReference type="PANTHER" id="PTHR34408">
    <property type="entry name" value="FAMILY PROTEIN, PUTATIVE-RELATED"/>
    <property type="match status" value="1"/>
</dbReference>
<dbReference type="InterPro" id="IPR023346">
    <property type="entry name" value="Lysozyme-like_dom_sf"/>
</dbReference>
<evidence type="ECO:0000313" key="1">
    <source>
        <dbReference type="EMBL" id="MVM34432.1"/>
    </source>
</evidence>
<keyword evidence="1" id="KW-0378">Hydrolase</keyword>
<dbReference type="SUPFAM" id="SSF53955">
    <property type="entry name" value="Lysozyme-like"/>
    <property type="match status" value="1"/>
</dbReference>
<proteinExistence type="predicted"/>
<protein>
    <submittedName>
        <fullName evidence="1">Glycoside hydrolase family 19 protein</fullName>
    </submittedName>
</protein>
<dbReference type="Proteomes" id="UP000436006">
    <property type="component" value="Unassembled WGS sequence"/>
</dbReference>